<protein>
    <submittedName>
        <fullName evidence="1">Uncharacterized protein</fullName>
    </submittedName>
</protein>
<reference evidence="1" key="1">
    <citation type="submission" date="2014-09" db="EMBL/GenBank/DDBJ databases">
        <authorList>
            <person name="Magalhaes I.L.F."/>
            <person name="Oliveira U."/>
            <person name="Santos F.R."/>
            <person name="Vidigal T.H.D.A."/>
            <person name="Brescovit A.D."/>
            <person name="Santos A.J."/>
        </authorList>
    </citation>
    <scope>NUCLEOTIDE SEQUENCE</scope>
    <source>
        <tissue evidence="1">Shoot tissue taken approximately 20 cm above the soil surface</tissue>
    </source>
</reference>
<dbReference type="EMBL" id="GBRH01181879">
    <property type="protein sequence ID" value="JAE16017.1"/>
    <property type="molecule type" value="Transcribed_RNA"/>
</dbReference>
<accession>A0A0A9FUS4</accession>
<evidence type="ECO:0000313" key="1">
    <source>
        <dbReference type="EMBL" id="JAE16017.1"/>
    </source>
</evidence>
<sequence>MRTGHLGLALISCKHRIQTFFVISFFQH</sequence>
<proteinExistence type="predicted"/>
<reference evidence="1" key="2">
    <citation type="journal article" date="2015" name="Data Brief">
        <title>Shoot transcriptome of the giant reed, Arundo donax.</title>
        <authorList>
            <person name="Barrero R.A."/>
            <person name="Guerrero F.D."/>
            <person name="Moolhuijzen P."/>
            <person name="Goolsby J.A."/>
            <person name="Tidwell J."/>
            <person name="Bellgard S.E."/>
            <person name="Bellgard M.I."/>
        </authorList>
    </citation>
    <scope>NUCLEOTIDE SEQUENCE</scope>
    <source>
        <tissue evidence="1">Shoot tissue taken approximately 20 cm above the soil surface</tissue>
    </source>
</reference>
<dbReference type="AlphaFoldDB" id="A0A0A9FUS4"/>
<organism evidence="1">
    <name type="scientific">Arundo donax</name>
    <name type="common">Giant reed</name>
    <name type="synonym">Donax arundinaceus</name>
    <dbReference type="NCBI Taxonomy" id="35708"/>
    <lineage>
        <taxon>Eukaryota</taxon>
        <taxon>Viridiplantae</taxon>
        <taxon>Streptophyta</taxon>
        <taxon>Embryophyta</taxon>
        <taxon>Tracheophyta</taxon>
        <taxon>Spermatophyta</taxon>
        <taxon>Magnoliopsida</taxon>
        <taxon>Liliopsida</taxon>
        <taxon>Poales</taxon>
        <taxon>Poaceae</taxon>
        <taxon>PACMAD clade</taxon>
        <taxon>Arundinoideae</taxon>
        <taxon>Arundineae</taxon>
        <taxon>Arundo</taxon>
    </lineage>
</organism>
<name>A0A0A9FUS4_ARUDO</name>